<dbReference type="GO" id="GO:0005992">
    <property type="term" value="P:trehalose biosynthetic process"/>
    <property type="evidence" value="ECO:0007669"/>
    <property type="project" value="InterPro"/>
</dbReference>
<evidence type="ECO:0000313" key="7">
    <source>
        <dbReference type="Proteomes" id="UP000054845"/>
    </source>
</evidence>
<keyword evidence="2" id="KW-0328">Glycosyltransferase</keyword>
<evidence type="ECO:0000256" key="2">
    <source>
        <dbReference type="ARBA" id="ARBA00022676"/>
    </source>
</evidence>
<sequence>MVSHNANAQSESGSRDRLATNSRLIVVSNRLPVTIKVDSSQPGGYSFALSSGGLVSALSGAKKRMSFTWIGWPGLSVPTREDELFIESKLEKEYSCRPVWLDPDVADAHYNGFSNSILWPLFHYHPGEMNFDEGNWLAYREANLRFAESVREIVRKGDMVWVQDYHLMLLPLMLRTLIEGSSAQGSVSQRELEHVRHGVDGSSHLAHSSGLAAPPGSEAAEHSAAQVASGNSHRTSTTATNLHVQAQVASGNSHRTSTTATNLHVQGGTSAQAVAAMEEDDEDGDGRGRGTADGTTSRGSVKIGFFLHTPFPSSEIYRILPVRREILLGVLHCDLVGFHTYDYARHFLSSCTRILGLPTMPNGAEFEGRYVHVGTYPIGIEPAQFIEGLARDAVKTRMRALERRFEGVKIIVGVDRLDYIKGIPQKLHALETFLQEHPEWVGKVVLVQVAVPSRQDVEEYQNLRAIINEAVGRINGRFGTVESMPIHFIHRSVNFEELCALYAISDACLVTSTRDGMNLVSYEYIACQQQRNGVMILSEFAGAAQSLNGSLIVNPWDKFAVADAIHEALTMAPATRKANFDKLSRYVNKHTASWWGTSFVADLNRIEIGKLGTETTGDDLVEVLAPGP</sequence>
<name>A0A0N7LB75_9BASI</name>
<dbReference type="Proteomes" id="UP000054845">
    <property type="component" value="Unassembled WGS sequence"/>
</dbReference>
<feature type="region of interest" description="Disordered" evidence="5">
    <location>
        <begin position="200"/>
        <end position="236"/>
    </location>
</feature>
<dbReference type="InterPro" id="IPR001830">
    <property type="entry name" value="Glyco_trans_20"/>
</dbReference>
<dbReference type="PANTHER" id="PTHR10788">
    <property type="entry name" value="TREHALOSE-6-PHOSPHATE SYNTHASE"/>
    <property type="match status" value="1"/>
</dbReference>
<feature type="compositionally biased region" description="Low complexity" evidence="5">
    <location>
        <begin position="201"/>
        <end position="213"/>
    </location>
</feature>
<dbReference type="EMBL" id="CCYA01000275">
    <property type="protein sequence ID" value="CEH18602.1"/>
    <property type="molecule type" value="Genomic_DNA"/>
</dbReference>
<evidence type="ECO:0000256" key="5">
    <source>
        <dbReference type="SAM" id="MobiDB-lite"/>
    </source>
</evidence>
<dbReference type="GO" id="GO:0003825">
    <property type="term" value="F:alpha,alpha-trehalose-phosphate synthase (UDP-forming) activity"/>
    <property type="evidence" value="ECO:0007669"/>
    <property type="project" value="UniProtKB-EC"/>
</dbReference>
<keyword evidence="7" id="KW-1185">Reference proteome</keyword>
<dbReference type="GO" id="GO:0005946">
    <property type="term" value="C:alpha,alpha-trehalose-phosphate synthase complex (UDP-forming)"/>
    <property type="evidence" value="ECO:0007669"/>
    <property type="project" value="TreeGrafter"/>
</dbReference>
<dbReference type="Pfam" id="PF00982">
    <property type="entry name" value="Glyco_transf_20"/>
    <property type="match status" value="2"/>
</dbReference>
<comment type="catalytic activity">
    <reaction evidence="4">
        <text>D-glucose 6-phosphate + UDP-alpha-D-glucose = alpha,alpha-trehalose 6-phosphate + UDP + H(+)</text>
        <dbReference type="Rhea" id="RHEA:18889"/>
        <dbReference type="ChEBI" id="CHEBI:15378"/>
        <dbReference type="ChEBI" id="CHEBI:58223"/>
        <dbReference type="ChEBI" id="CHEBI:58429"/>
        <dbReference type="ChEBI" id="CHEBI:58885"/>
        <dbReference type="ChEBI" id="CHEBI:61548"/>
        <dbReference type="EC" id="2.4.1.15"/>
    </reaction>
</comment>
<feature type="compositionally biased region" description="Polar residues" evidence="5">
    <location>
        <begin position="226"/>
        <end position="236"/>
    </location>
</feature>
<dbReference type="OrthoDB" id="755951at2759"/>
<evidence type="ECO:0000256" key="3">
    <source>
        <dbReference type="ARBA" id="ARBA00022679"/>
    </source>
</evidence>
<evidence type="ECO:0000313" key="6">
    <source>
        <dbReference type="EMBL" id="CEH18602.1"/>
    </source>
</evidence>
<reference evidence="6 7" key="1">
    <citation type="submission" date="2014-09" db="EMBL/GenBank/DDBJ databases">
        <authorList>
            <person name="Magalhaes I.L.F."/>
            <person name="Oliveira U."/>
            <person name="Santos F.R."/>
            <person name="Vidigal T.H.D.A."/>
            <person name="Brescovit A.D."/>
            <person name="Santos A.J."/>
        </authorList>
    </citation>
    <scope>NUCLEOTIDE SEQUENCE [LARGE SCALE GENOMIC DNA]</scope>
</reference>
<dbReference type="FunFam" id="3.40.50.2000:FF:000007">
    <property type="entry name" value="Trehalose-6-phosphate synthase"/>
    <property type="match status" value="1"/>
</dbReference>
<dbReference type="PANTHER" id="PTHR10788:SF106">
    <property type="entry name" value="BCDNA.GH08860"/>
    <property type="match status" value="1"/>
</dbReference>
<evidence type="ECO:0000256" key="4">
    <source>
        <dbReference type="ARBA" id="ARBA00048039"/>
    </source>
</evidence>
<evidence type="ECO:0000256" key="1">
    <source>
        <dbReference type="ARBA" id="ARBA00012538"/>
    </source>
</evidence>
<accession>A0A0N7LB75</accession>
<dbReference type="GO" id="GO:0004805">
    <property type="term" value="F:trehalose-phosphatase activity"/>
    <property type="evidence" value="ECO:0007669"/>
    <property type="project" value="TreeGrafter"/>
</dbReference>
<proteinExistence type="predicted"/>
<dbReference type="GO" id="GO:0005829">
    <property type="term" value="C:cytosol"/>
    <property type="evidence" value="ECO:0007669"/>
    <property type="project" value="TreeGrafter"/>
</dbReference>
<dbReference type="CDD" id="cd03788">
    <property type="entry name" value="GT20_TPS"/>
    <property type="match status" value="1"/>
</dbReference>
<protein>
    <recommendedName>
        <fullName evidence="1">alpha,alpha-trehalose-phosphate synthase (UDP-forming)</fullName>
        <ecNumber evidence="1">2.4.1.15</ecNumber>
    </recommendedName>
</protein>
<dbReference type="AlphaFoldDB" id="A0A0N7LB75"/>
<dbReference type="EC" id="2.4.1.15" evidence="1"/>
<keyword evidence="3" id="KW-0808">Transferase</keyword>
<dbReference type="GO" id="GO:0034605">
    <property type="term" value="P:cellular response to heat"/>
    <property type="evidence" value="ECO:0007669"/>
    <property type="project" value="TreeGrafter"/>
</dbReference>
<organism evidence="6 7">
    <name type="scientific">Ceraceosorus bombacis</name>
    <dbReference type="NCBI Taxonomy" id="401625"/>
    <lineage>
        <taxon>Eukaryota</taxon>
        <taxon>Fungi</taxon>
        <taxon>Dikarya</taxon>
        <taxon>Basidiomycota</taxon>
        <taxon>Ustilaginomycotina</taxon>
        <taxon>Exobasidiomycetes</taxon>
        <taxon>Ceraceosorales</taxon>
        <taxon>Ceraceosoraceae</taxon>
        <taxon>Ceraceosorus</taxon>
    </lineage>
</organism>
<dbReference type="Gene3D" id="3.40.50.2000">
    <property type="entry name" value="Glycogen Phosphorylase B"/>
    <property type="match status" value="2"/>
</dbReference>
<dbReference type="STRING" id="401625.A0A0N7LB75"/>
<dbReference type="SUPFAM" id="SSF53756">
    <property type="entry name" value="UDP-Glycosyltransferase/glycogen phosphorylase"/>
    <property type="match status" value="2"/>
</dbReference>
<feature type="region of interest" description="Disordered" evidence="5">
    <location>
        <begin position="276"/>
        <end position="296"/>
    </location>
</feature>